<organism evidence="1 2">
    <name type="scientific">Dryococelus australis</name>
    <dbReference type="NCBI Taxonomy" id="614101"/>
    <lineage>
        <taxon>Eukaryota</taxon>
        <taxon>Metazoa</taxon>
        <taxon>Ecdysozoa</taxon>
        <taxon>Arthropoda</taxon>
        <taxon>Hexapoda</taxon>
        <taxon>Insecta</taxon>
        <taxon>Pterygota</taxon>
        <taxon>Neoptera</taxon>
        <taxon>Polyneoptera</taxon>
        <taxon>Phasmatodea</taxon>
        <taxon>Verophasmatodea</taxon>
        <taxon>Anareolatae</taxon>
        <taxon>Phasmatidae</taxon>
        <taxon>Eurycanthinae</taxon>
        <taxon>Dryococelus</taxon>
    </lineage>
</organism>
<evidence type="ECO:0000313" key="2">
    <source>
        <dbReference type="Proteomes" id="UP001159363"/>
    </source>
</evidence>
<reference evidence="1 2" key="1">
    <citation type="submission" date="2023-02" db="EMBL/GenBank/DDBJ databases">
        <title>LHISI_Scaffold_Assembly.</title>
        <authorList>
            <person name="Stuart O.P."/>
            <person name="Cleave R."/>
            <person name="Magrath M.J.L."/>
            <person name="Mikheyev A.S."/>
        </authorList>
    </citation>
    <scope>NUCLEOTIDE SEQUENCE [LARGE SCALE GENOMIC DNA]</scope>
    <source>
        <strain evidence="1">Daus_M_001</strain>
        <tissue evidence="1">Leg muscle</tissue>
    </source>
</reference>
<dbReference type="Proteomes" id="UP001159363">
    <property type="component" value="Chromosome 4"/>
</dbReference>
<keyword evidence="2" id="KW-1185">Reference proteome</keyword>
<sequence length="426" mass="46490">MKILSAAGLACSHPTKATRVQSLAGSPNFRKWESCMTMPLVGEFSRGSPVSSAPSFRRRSILTSITNIGSEDHAVKSHPTLFTHFPHKWYSIVCAKSAWQNAARGCAAKVCGVCLCLTPASRGREHTSLAKCHSSTGSTARLVADSAGLVGRVTAGSGWDGPQLGASPAQPPALTFTFGVLQTRPVVGAVLPLPSRRFVSSGFARTALGQLYSTLLYVYDIHYLPKSNLAPVHNVCSVVVTPLESRRAISCGYNSSHPVWHAIYECLQNIHGDSSLFLLQQFHELSNGFRPLLTSPHPAIQFVPKMFYRVEVGAKFLAMACMMHVALSPLWLPRLSASNVGNSSGLDKPLAELHRSNDLSQCQRRETSSVKQIMVQNNIATTCDNLQQHVTSCDYLRKLATTFVNLRLLETTCNYERLPVTTCDYL</sequence>
<gene>
    <name evidence="1" type="ORF">PR048_014487</name>
</gene>
<comment type="caution">
    <text evidence="1">The sequence shown here is derived from an EMBL/GenBank/DDBJ whole genome shotgun (WGS) entry which is preliminary data.</text>
</comment>
<evidence type="ECO:0000313" key="1">
    <source>
        <dbReference type="EMBL" id="KAJ8882675.1"/>
    </source>
</evidence>
<accession>A0ABQ9HEB9</accession>
<name>A0ABQ9HEB9_9NEOP</name>
<proteinExistence type="predicted"/>
<dbReference type="EMBL" id="JARBHB010000005">
    <property type="protein sequence ID" value="KAJ8882675.1"/>
    <property type="molecule type" value="Genomic_DNA"/>
</dbReference>
<protein>
    <submittedName>
        <fullName evidence="1">Uncharacterized protein</fullName>
    </submittedName>
</protein>